<name>E0XY40_9DELT</name>
<evidence type="ECO:0000313" key="2">
    <source>
        <dbReference type="EMBL" id="ADI19331.1"/>
    </source>
</evidence>
<dbReference type="AlphaFoldDB" id="E0XY40"/>
<feature type="domain" description="DUF4384" evidence="1">
    <location>
        <begin position="194"/>
        <end position="274"/>
    </location>
</feature>
<dbReference type="EMBL" id="GU474917">
    <property type="protein sequence ID" value="ADI19331.1"/>
    <property type="molecule type" value="Genomic_DNA"/>
</dbReference>
<organism evidence="2">
    <name type="scientific">uncultured delta proteobacterium HF0500_03A04</name>
    <dbReference type="NCBI Taxonomy" id="710834"/>
    <lineage>
        <taxon>Bacteria</taxon>
        <taxon>Deltaproteobacteria</taxon>
        <taxon>environmental samples</taxon>
    </lineage>
</organism>
<accession>E0XY40</accession>
<evidence type="ECO:0000259" key="1">
    <source>
        <dbReference type="Pfam" id="PF14326"/>
    </source>
</evidence>
<protein>
    <recommendedName>
        <fullName evidence="1">DUF4384 domain-containing protein</fullName>
    </recommendedName>
</protein>
<dbReference type="InterPro" id="IPR025493">
    <property type="entry name" value="DUF4384"/>
</dbReference>
<reference evidence="2" key="1">
    <citation type="journal article" date="2011" name="Environ. Microbiol.">
        <title>Time-series analyses of Monterey Bay coastal microbial picoplankton using a 'genome proxy' microarray.</title>
        <authorList>
            <person name="Rich V.I."/>
            <person name="Pham V.D."/>
            <person name="Eppley J."/>
            <person name="Shi Y."/>
            <person name="DeLong E.F."/>
        </authorList>
    </citation>
    <scope>NUCLEOTIDE SEQUENCE</scope>
</reference>
<dbReference type="Pfam" id="PF14326">
    <property type="entry name" value="DUF4384"/>
    <property type="match status" value="1"/>
</dbReference>
<proteinExistence type="predicted"/>
<sequence length="317" mass="34996">MLSLTLLILSLLPQTGWTQTPELAAQQAVAALTEELTVTPLEVEIASLTLEGTQASSPFADAFLGHVRDAMLRNDEDYQRVTRREVTLKTQTRGLEFTTPNYTSKDVKIKDAVLEGTYRETADTLFVQLRLVKTDGSRISSAEVPIALDKVTQEYKPAAVQKLKEEEDALGNLLTQPQTLQVTANLSKGNGAIYKEKEQIVVHFQSEEDVYVRLIYRDVNGEITPLYDSLRDFNRLLEGGKSHTIDTDGKYSWTVSCKDGCGPETLVVVASTSPLPPESTAYRWSLGDYVRGLQQQLVQSPGSPQTAVLTVSLTTVK</sequence>